<comment type="caution">
    <text evidence="15">The sequence shown here is derived from an EMBL/GenBank/DDBJ whole genome shotgun (WGS) entry which is preliminary data.</text>
</comment>
<dbReference type="PROSITE" id="PS51163">
    <property type="entry name" value="YRDC"/>
    <property type="match status" value="1"/>
</dbReference>
<dbReference type="PIRSF" id="PIRSF004930">
    <property type="entry name" value="Tln_factor_SUA5"/>
    <property type="match status" value="1"/>
</dbReference>
<evidence type="ECO:0000256" key="1">
    <source>
        <dbReference type="ARBA" id="ARBA00004496"/>
    </source>
</evidence>
<gene>
    <name evidence="15" type="ORF">GCM10008967_08270</name>
</gene>
<evidence type="ECO:0000256" key="9">
    <source>
        <dbReference type="ARBA" id="ARBA00022741"/>
    </source>
</evidence>
<evidence type="ECO:0000256" key="4">
    <source>
        <dbReference type="ARBA" id="ARBA00015492"/>
    </source>
</evidence>
<keyword evidence="16" id="KW-1185">Reference proteome</keyword>
<evidence type="ECO:0000256" key="7">
    <source>
        <dbReference type="ARBA" id="ARBA00022694"/>
    </source>
</evidence>
<proteinExistence type="inferred from homology"/>
<comment type="catalytic activity">
    <reaction evidence="12 13">
        <text>L-threonine + hydrogencarbonate + ATP = L-threonylcarbamoyladenylate + diphosphate + H2O</text>
        <dbReference type="Rhea" id="RHEA:36407"/>
        <dbReference type="ChEBI" id="CHEBI:15377"/>
        <dbReference type="ChEBI" id="CHEBI:17544"/>
        <dbReference type="ChEBI" id="CHEBI:30616"/>
        <dbReference type="ChEBI" id="CHEBI:33019"/>
        <dbReference type="ChEBI" id="CHEBI:57926"/>
        <dbReference type="ChEBI" id="CHEBI:73682"/>
        <dbReference type="EC" id="2.7.7.87"/>
    </reaction>
</comment>
<dbReference type="PANTHER" id="PTHR17490">
    <property type="entry name" value="SUA5"/>
    <property type="match status" value="1"/>
</dbReference>
<evidence type="ECO:0000313" key="16">
    <source>
        <dbReference type="Proteomes" id="UP001500782"/>
    </source>
</evidence>
<keyword evidence="9 13" id="KW-0547">Nucleotide-binding</keyword>
<dbReference type="RefSeq" id="WP_343796624.1">
    <property type="nucleotide sequence ID" value="NZ_BAAADJ010000006.1"/>
</dbReference>
<dbReference type="Proteomes" id="UP001500782">
    <property type="component" value="Unassembled WGS sequence"/>
</dbReference>
<dbReference type="InterPro" id="IPR050156">
    <property type="entry name" value="TC-AMP_synthase_SUA5"/>
</dbReference>
<evidence type="ECO:0000256" key="6">
    <source>
        <dbReference type="ARBA" id="ARBA00022679"/>
    </source>
</evidence>
<evidence type="ECO:0000256" key="3">
    <source>
        <dbReference type="ARBA" id="ARBA00012584"/>
    </source>
</evidence>
<evidence type="ECO:0000256" key="8">
    <source>
        <dbReference type="ARBA" id="ARBA00022695"/>
    </source>
</evidence>
<evidence type="ECO:0000256" key="2">
    <source>
        <dbReference type="ARBA" id="ARBA00007663"/>
    </source>
</evidence>
<dbReference type="EC" id="2.7.7.87" evidence="3 13"/>
<dbReference type="InterPro" id="IPR006070">
    <property type="entry name" value="Sua5-like_dom"/>
</dbReference>
<comment type="subcellular location">
    <subcellularLocation>
        <location evidence="1 13">Cytoplasm</location>
    </subcellularLocation>
</comment>
<dbReference type="InterPro" id="IPR038385">
    <property type="entry name" value="Sua5/YwlC_C"/>
</dbReference>
<evidence type="ECO:0000256" key="5">
    <source>
        <dbReference type="ARBA" id="ARBA00022490"/>
    </source>
</evidence>
<dbReference type="InterPro" id="IPR010923">
    <property type="entry name" value="T(6)A37_SUA5"/>
</dbReference>
<dbReference type="SUPFAM" id="SSF55821">
    <property type="entry name" value="YrdC/RibB"/>
    <property type="match status" value="1"/>
</dbReference>
<evidence type="ECO:0000256" key="11">
    <source>
        <dbReference type="ARBA" id="ARBA00029774"/>
    </source>
</evidence>
<feature type="domain" description="YrdC-like" evidence="14">
    <location>
        <begin position="18"/>
        <end position="205"/>
    </location>
</feature>
<keyword evidence="10 13" id="KW-0067">ATP-binding</keyword>
<dbReference type="Gene3D" id="3.40.50.11030">
    <property type="entry name" value="Threonylcarbamoyl-AMP synthase, C-terminal domain"/>
    <property type="match status" value="1"/>
</dbReference>
<comment type="similarity">
    <text evidence="2 13">Belongs to the SUA5 family.</text>
</comment>
<evidence type="ECO:0000259" key="14">
    <source>
        <dbReference type="PROSITE" id="PS51163"/>
    </source>
</evidence>
<dbReference type="NCBIfam" id="TIGR00057">
    <property type="entry name" value="L-threonylcarbamoyladenylate synthase"/>
    <property type="match status" value="1"/>
</dbReference>
<dbReference type="InterPro" id="IPR005145">
    <property type="entry name" value="Sua5_C"/>
</dbReference>
<evidence type="ECO:0000256" key="13">
    <source>
        <dbReference type="PIRNR" id="PIRNR004930"/>
    </source>
</evidence>
<evidence type="ECO:0000256" key="12">
    <source>
        <dbReference type="ARBA" id="ARBA00048366"/>
    </source>
</evidence>
<organism evidence="15 16">
    <name type="scientific">Bacillus carboniphilus</name>
    <dbReference type="NCBI Taxonomy" id="86663"/>
    <lineage>
        <taxon>Bacteria</taxon>
        <taxon>Bacillati</taxon>
        <taxon>Bacillota</taxon>
        <taxon>Bacilli</taxon>
        <taxon>Bacillales</taxon>
        <taxon>Bacillaceae</taxon>
        <taxon>Bacillus</taxon>
    </lineage>
</organism>
<dbReference type="PANTHER" id="PTHR17490:SF16">
    <property type="entry name" value="THREONYLCARBAMOYL-AMP SYNTHASE"/>
    <property type="match status" value="1"/>
</dbReference>
<dbReference type="Pfam" id="PF01300">
    <property type="entry name" value="Sua5_yciO_yrdC"/>
    <property type="match status" value="1"/>
</dbReference>
<name>A0ABN0VXZ2_9BACI</name>
<keyword evidence="6 13" id="KW-0808">Transferase</keyword>
<keyword evidence="7 13" id="KW-0819">tRNA processing</keyword>
<comment type="function">
    <text evidence="13">Required for the formation of a threonylcarbamoyl group on adenosine at position 37 (t(6)A37) in tRNAs that read codons beginning with adenine.</text>
</comment>
<sequence>MGTSLWIVDSSVDDLWGNPQIKDAAHQIRKGEVVAFPTETVYGLGANALDSTAVKKIFEAKGRPSDNPLIVHIAEKDQLRELVDEVTPVGEKLMNAFWPGPLSLIFKKKEGVFSELVTAGLDTVAIRVPEHPVAIALLKEADVPVAAPSANRSGRPSPTTAKHVLDDLHGRIKGVVDGGETGYGLESTVVDCTGDIPIILRPGSITAEDIRELIGEVLVDPALKDEKEAPKSPGMKYRHYAPEHPLFLVEGPIQLLQEFVDRFNQEGKRVGVLSTQENHQNITADATIVIGSEEELSSVAHSLYDTLRKSDQLNVDILLSQTFPEKGVGQAIMNRLRKAAGNQVLTEENLKK</sequence>
<evidence type="ECO:0000313" key="15">
    <source>
        <dbReference type="EMBL" id="GAA0320083.1"/>
    </source>
</evidence>
<dbReference type="InterPro" id="IPR017945">
    <property type="entry name" value="DHBP_synth_RibB-like_a/b_dom"/>
</dbReference>
<dbReference type="Pfam" id="PF03481">
    <property type="entry name" value="Sua5_C"/>
    <property type="match status" value="1"/>
</dbReference>
<keyword evidence="8 13" id="KW-0548">Nucleotidyltransferase</keyword>
<evidence type="ECO:0000256" key="10">
    <source>
        <dbReference type="ARBA" id="ARBA00022840"/>
    </source>
</evidence>
<accession>A0ABN0VXZ2</accession>
<protein>
    <recommendedName>
        <fullName evidence="4 13">Threonylcarbamoyl-AMP synthase</fullName>
        <shortName evidence="13">TC-AMP synthase</shortName>
        <ecNumber evidence="3 13">2.7.7.87</ecNumber>
    </recommendedName>
    <alternativeName>
        <fullName evidence="11 13">L-threonylcarbamoyladenylate synthase</fullName>
    </alternativeName>
</protein>
<dbReference type="EMBL" id="BAAADJ010000006">
    <property type="protein sequence ID" value="GAA0320083.1"/>
    <property type="molecule type" value="Genomic_DNA"/>
</dbReference>
<dbReference type="Gene3D" id="3.90.870.10">
    <property type="entry name" value="DHBP synthase"/>
    <property type="match status" value="1"/>
</dbReference>
<keyword evidence="5 13" id="KW-0963">Cytoplasm</keyword>
<reference evidence="15 16" key="1">
    <citation type="journal article" date="2019" name="Int. J. Syst. Evol. Microbiol.">
        <title>The Global Catalogue of Microorganisms (GCM) 10K type strain sequencing project: providing services to taxonomists for standard genome sequencing and annotation.</title>
        <authorList>
            <consortium name="The Broad Institute Genomics Platform"/>
            <consortium name="The Broad Institute Genome Sequencing Center for Infectious Disease"/>
            <person name="Wu L."/>
            <person name="Ma J."/>
        </authorList>
    </citation>
    <scope>NUCLEOTIDE SEQUENCE [LARGE SCALE GENOMIC DNA]</scope>
    <source>
        <strain evidence="15 16">JCM 9731</strain>
    </source>
</reference>